<evidence type="ECO:0000313" key="3">
    <source>
        <dbReference type="Proteomes" id="UP000006727"/>
    </source>
</evidence>
<reference evidence="2 3" key="1">
    <citation type="journal article" date="2008" name="Science">
        <title>The Physcomitrella genome reveals evolutionary insights into the conquest of land by plants.</title>
        <authorList>
            <person name="Rensing S."/>
            <person name="Lang D."/>
            <person name="Zimmer A."/>
            <person name="Terry A."/>
            <person name="Salamov A."/>
            <person name="Shapiro H."/>
            <person name="Nishiyama T."/>
            <person name="Perroud P.-F."/>
            <person name="Lindquist E."/>
            <person name="Kamisugi Y."/>
            <person name="Tanahashi T."/>
            <person name="Sakakibara K."/>
            <person name="Fujita T."/>
            <person name="Oishi K."/>
            <person name="Shin-I T."/>
            <person name="Kuroki Y."/>
            <person name="Toyoda A."/>
            <person name="Suzuki Y."/>
            <person name="Hashimoto A."/>
            <person name="Yamaguchi K."/>
            <person name="Sugano A."/>
            <person name="Kohara Y."/>
            <person name="Fujiyama A."/>
            <person name="Anterola A."/>
            <person name="Aoki S."/>
            <person name="Ashton N."/>
            <person name="Barbazuk W.B."/>
            <person name="Barker E."/>
            <person name="Bennetzen J."/>
            <person name="Bezanilla M."/>
            <person name="Blankenship R."/>
            <person name="Cho S.H."/>
            <person name="Dutcher S."/>
            <person name="Estelle M."/>
            <person name="Fawcett J.A."/>
            <person name="Gundlach H."/>
            <person name="Hanada K."/>
            <person name="Heyl A."/>
            <person name="Hicks K.A."/>
            <person name="Hugh J."/>
            <person name="Lohr M."/>
            <person name="Mayer K."/>
            <person name="Melkozernov A."/>
            <person name="Murata T."/>
            <person name="Nelson D."/>
            <person name="Pils B."/>
            <person name="Prigge M."/>
            <person name="Reiss B."/>
            <person name="Renner T."/>
            <person name="Rombauts S."/>
            <person name="Rushton P."/>
            <person name="Sanderfoot A."/>
            <person name="Schween G."/>
            <person name="Shiu S.-H."/>
            <person name="Stueber K."/>
            <person name="Theodoulou F.L."/>
            <person name="Tu H."/>
            <person name="Van de Peer Y."/>
            <person name="Verrier P.J."/>
            <person name="Waters E."/>
            <person name="Wood A."/>
            <person name="Yang L."/>
            <person name="Cove D."/>
            <person name="Cuming A."/>
            <person name="Hasebe M."/>
            <person name="Lucas S."/>
            <person name="Mishler D.B."/>
            <person name="Reski R."/>
            <person name="Grigoriev I."/>
            <person name="Quatrano R.S."/>
            <person name="Boore J.L."/>
        </authorList>
    </citation>
    <scope>NUCLEOTIDE SEQUENCE [LARGE SCALE GENOMIC DNA]</scope>
    <source>
        <strain evidence="2 3">cv. Gransden 2004</strain>
    </source>
</reference>
<name>A0A7I4DZP7_PHYPA</name>
<evidence type="ECO:0000313" key="2">
    <source>
        <dbReference type="EnsemblPlants" id="Pp3c6_2080V3.2"/>
    </source>
</evidence>
<reference evidence="2" key="3">
    <citation type="submission" date="2020-12" db="UniProtKB">
        <authorList>
            <consortium name="EnsemblPlants"/>
        </authorList>
    </citation>
    <scope>IDENTIFICATION</scope>
</reference>
<dbReference type="EnsemblPlants" id="Pp3c6_2080V3.2">
    <property type="protein sequence ID" value="Pp3c6_2080V3.2"/>
    <property type="gene ID" value="Pp3c6_2080"/>
</dbReference>
<feature type="region of interest" description="Disordered" evidence="1">
    <location>
        <begin position="55"/>
        <end position="77"/>
    </location>
</feature>
<keyword evidence="3" id="KW-1185">Reference proteome</keyword>
<dbReference type="AlphaFoldDB" id="A0A7I4DZP7"/>
<gene>
    <name evidence="2" type="primary">LOC112284115</name>
</gene>
<protein>
    <submittedName>
        <fullName evidence="2">Uncharacterized protein</fullName>
    </submittedName>
</protein>
<dbReference type="InParanoid" id="A0A7I4DZP7"/>
<reference evidence="2 3" key="2">
    <citation type="journal article" date="2018" name="Plant J.">
        <title>The Physcomitrella patens chromosome-scale assembly reveals moss genome structure and evolution.</title>
        <authorList>
            <person name="Lang D."/>
            <person name="Ullrich K.K."/>
            <person name="Murat F."/>
            <person name="Fuchs J."/>
            <person name="Jenkins J."/>
            <person name="Haas F.B."/>
            <person name="Piednoel M."/>
            <person name="Gundlach H."/>
            <person name="Van Bel M."/>
            <person name="Meyberg R."/>
            <person name="Vives C."/>
            <person name="Morata J."/>
            <person name="Symeonidi A."/>
            <person name="Hiss M."/>
            <person name="Muchero W."/>
            <person name="Kamisugi Y."/>
            <person name="Saleh O."/>
            <person name="Blanc G."/>
            <person name="Decker E.L."/>
            <person name="van Gessel N."/>
            <person name="Grimwood J."/>
            <person name="Hayes R.D."/>
            <person name="Graham S.W."/>
            <person name="Gunter L.E."/>
            <person name="McDaniel S.F."/>
            <person name="Hoernstein S.N.W."/>
            <person name="Larsson A."/>
            <person name="Li F.W."/>
            <person name="Perroud P.F."/>
            <person name="Phillips J."/>
            <person name="Ranjan P."/>
            <person name="Rokshar D.S."/>
            <person name="Rothfels C.J."/>
            <person name="Schneider L."/>
            <person name="Shu S."/>
            <person name="Stevenson D.W."/>
            <person name="Thummler F."/>
            <person name="Tillich M."/>
            <person name="Villarreal Aguilar J.C."/>
            <person name="Widiez T."/>
            <person name="Wong G.K."/>
            <person name="Wymore A."/>
            <person name="Zhang Y."/>
            <person name="Zimmer A.D."/>
            <person name="Quatrano R.S."/>
            <person name="Mayer K.F.X."/>
            <person name="Goodstein D."/>
            <person name="Casacuberta J.M."/>
            <person name="Vandepoele K."/>
            <person name="Reski R."/>
            <person name="Cuming A.C."/>
            <person name="Tuskan G.A."/>
            <person name="Maumus F."/>
            <person name="Salse J."/>
            <person name="Schmutz J."/>
            <person name="Rensing S.A."/>
        </authorList>
    </citation>
    <scope>NUCLEOTIDE SEQUENCE [LARGE SCALE GENOMIC DNA]</scope>
    <source>
        <strain evidence="2 3">cv. Gransden 2004</strain>
    </source>
</reference>
<dbReference type="EMBL" id="ABEU02000006">
    <property type="status" value="NOT_ANNOTATED_CDS"/>
    <property type="molecule type" value="Genomic_DNA"/>
</dbReference>
<accession>A0A7I4DZP7</accession>
<organism evidence="2 3">
    <name type="scientific">Physcomitrium patens</name>
    <name type="common">Spreading-leaved earth moss</name>
    <name type="synonym">Physcomitrella patens</name>
    <dbReference type="NCBI Taxonomy" id="3218"/>
    <lineage>
        <taxon>Eukaryota</taxon>
        <taxon>Viridiplantae</taxon>
        <taxon>Streptophyta</taxon>
        <taxon>Embryophyta</taxon>
        <taxon>Bryophyta</taxon>
        <taxon>Bryophytina</taxon>
        <taxon>Bryopsida</taxon>
        <taxon>Funariidae</taxon>
        <taxon>Funariales</taxon>
        <taxon>Funariaceae</taxon>
        <taxon>Physcomitrium</taxon>
    </lineage>
</organism>
<dbReference type="Gramene" id="Pp3c6_2080V3.2">
    <property type="protein sequence ID" value="Pp3c6_2080V3.2"/>
    <property type="gene ID" value="Pp3c6_2080"/>
</dbReference>
<sequence length="305" mass="35461">MGSHVQVSHPPTPREKIIDIERRLVRPMFSQHKVHLPRLYEMFMERMTNNSYQLTASQTTERRKSCRRISYPSKQRSRSPSCEAEFIVHDYGGFQIAYNDSAHLLWSTERKKRKNSAGVPASVMNWPSQELKEMRTYSKVPDLLSENMAANGIRRSDNITSRFCEREISPNPSYYVHTNKQLAESNSDTKFRAKHIDFTELKATPRPNTSWSNRLGSNLTTRSQQVSWPKTVKVHNMKFDQGPSNTVATNNLNRMFQKKTEIWLRHTANSSRNKRIKVQTNDQEITQSSFDLILPSQSYFTNNSV</sequence>
<evidence type="ECO:0000256" key="1">
    <source>
        <dbReference type="SAM" id="MobiDB-lite"/>
    </source>
</evidence>
<proteinExistence type="predicted"/>
<dbReference type="KEGG" id="ppp:112284115"/>
<dbReference type="Proteomes" id="UP000006727">
    <property type="component" value="Chromosome 6"/>
</dbReference>